<accession>A0ABD3RC11</accession>
<dbReference type="AlphaFoldDB" id="A0ABD3RC11"/>
<sequence>MSGGLYDGWAGVKQLLQGDKALVRKEKGHRYSLTTQPPETCGRAVAHTLHILAHREGICNCPEEF</sequence>
<gene>
    <name evidence="1" type="ORF">ACHAXA_010178</name>
</gene>
<dbReference type="EMBL" id="JALLPB020000324">
    <property type="protein sequence ID" value="KAL3810484.1"/>
    <property type="molecule type" value="Genomic_DNA"/>
</dbReference>
<dbReference type="Proteomes" id="UP001530377">
    <property type="component" value="Unassembled WGS sequence"/>
</dbReference>
<evidence type="ECO:0000313" key="1">
    <source>
        <dbReference type="EMBL" id="KAL3810484.1"/>
    </source>
</evidence>
<evidence type="ECO:0000313" key="2">
    <source>
        <dbReference type="Proteomes" id="UP001530377"/>
    </source>
</evidence>
<reference evidence="1 2" key="1">
    <citation type="submission" date="2024-10" db="EMBL/GenBank/DDBJ databases">
        <title>Updated reference genomes for cyclostephanoid diatoms.</title>
        <authorList>
            <person name="Roberts W.R."/>
            <person name="Alverson A.J."/>
        </authorList>
    </citation>
    <scope>NUCLEOTIDE SEQUENCE [LARGE SCALE GENOMIC DNA]</scope>
    <source>
        <strain evidence="1 2">AJA228-03</strain>
    </source>
</reference>
<proteinExistence type="predicted"/>
<protein>
    <submittedName>
        <fullName evidence="1">Uncharacterized protein</fullName>
    </submittedName>
</protein>
<comment type="caution">
    <text evidence="1">The sequence shown here is derived from an EMBL/GenBank/DDBJ whole genome shotgun (WGS) entry which is preliminary data.</text>
</comment>
<keyword evidence="2" id="KW-1185">Reference proteome</keyword>
<name>A0ABD3RC11_9STRA</name>
<organism evidence="1 2">
    <name type="scientific">Cyclostephanos tholiformis</name>
    <dbReference type="NCBI Taxonomy" id="382380"/>
    <lineage>
        <taxon>Eukaryota</taxon>
        <taxon>Sar</taxon>
        <taxon>Stramenopiles</taxon>
        <taxon>Ochrophyta</taxon>
        <taxon>Bacillariophyta</taxon>
        <taxon>Coscinodiscophyceae</taxon>
        <taxon>Thalassiosirophycidae</taxon>
        <taxon>Stephanodiscales</taxon>
        <taxon>Stephanodiscaceae</taxon>
        <taxon>Cyclostephanos</taxon>
    </lineage>
</organism>